<dbReference type="InterPro" id="IPR001408">
    <property type="entry name" value="Gprotein_alpha_I"/>
</dbReference>
<dbReference type="GO" id="GO:0001664">
    <property type="term" value="F:G protein-coupled receptor binding"/>
    <property type="evidence" value="ECO:0007669"/>
    <property type="project" value="TreeGrafter"/>
</dbReference>
<keyword evidence="1 8" id="KW-0479">Metal-binding</keyword>
<dbReference type="GO" id="GO:0005525">
    <property type="term" value="F:GTP binding"/>
    <property type="evidence" value="ECO:0007669"/>
    <property type="project" value="UniProtKB-KW"/>
</dbReference>
<gene>
    <name evidence="10" type="ORF">M0812_13513</name>
</gene>
<dbReference type="PANTHER" id="PTHR10218">
    <property type="entry name" value="GTP-BINDING PROTEIN ALPHA SUBUNIT"/>
    <property type="match status" value="1"/>
</dbReference>
<dbReference type="SUPFAM" id="SSF47895">
    <property type="entry name" value="Transducin (alpha subunit), insertion domain"/>
    <property type="match status" value="1"/>
</dbReference>
<feature type="binding site" evidence="7">
    <location>
        <begin position="264"/>
        <end position="267"/>
    </location>
    <ligand>
        <name>GTP</name>
        <dbReference type="ChEBI" id="CHEBI:37565"/>
    </ligand>
</feature>
<dbReference type="PRINTS" id="PR00441">
    <property type="entry name" value="GPROTEINAI"/>
</dbReference>
<dbReference type="InterPro" id="IPR011025">
    <property type="entry name" value="GproteinA_insert"/>
</dbReference>
<dbReference type="PRINTS" id="PR00318">
    <property type="entry name" value="GPROTEINA"/>
</dbReference>
<dbReference type="EMBL" id="JANTQA010000029">
    <property type="protein sequence ID" value="KAJ3441501.1"/>
    <property type="molecule type" value="Genomic_DNA"/>
</dbReference>
<keyword evidence="4 7" id="KW-0342">GTP-binding</keyword>
<evidence type="ECO:0000256" key="6">
    <source>
        <dbReference type="ARBA" id="ARBA00023288"/>
    </source>
</evidence>
<evidence type="ECO:0000256" key="2">
    <source>
        <dbReference type="ARBA" id="ARBA00022741"/>
    </source>
</evidence>
<evidence type="ECO:0000313" key="11">
    <source>
        <dbReference type="Proteomes" id="UP001146793"/>
    </source>
</evidence>
<dbReference type="SUPFAM" id="SSF52540">
    <property type="entry name" value="P-loop containing nucleoside triphosphate hydrolases"/>
    <property type="match status" value="1"/>
</dbReference>
<evidence type="ECO:0000256" key="4">
    <source>
        <dbReference type="ARBA" id="ARBA00023134"/>
    </source>
</evidence>
<feature type="binding site" evidence="7">
    <location>
        <begin position="170"/>
        <end position="176"/>
    </location>
    <ligand>
        <name>GTP</name>
        <dbReference type="ChEBI" id="CHEBI:37565"/>
    </ligand>
</feature>
<evidence type="ECO:0000256" key="9">
    <source>
        <dbReference type="SAM" id="MobiDB-lite"/>
    </source>
</evidence>
<keyword evidence="5" id="KW-0807">Transducer</keyword>
<dbReference type="Gene3D" id="3.40.50.300">
    <property type="entry name" value="P-loop containing nucleotide triphosphate hydrolases"/>
    <property type="match status" value="1"/>
</dbReference>
<comment type="caution">
    <text evidence="10">The sequence shown here is derived from an EMBL/GenBank/DDBJ whole genome shotgun (WGS) entry which is preliminary data.</text>
</comment>
<name>A0AAV7ZKA3_9EUKA</name>
<dbReference type="InterPro" id="IPR001019">
    <property type="entry name" value="Gprotein_alpha_su"/>
</dbReference>
<sequence>MGPLSSKKKKKKESKNSSKIDEKMKKEEQEKQFAKLLLLGAGESGKSTVVKQMKIIHKDGFDENERKEVVDQMFVNTHLCMTNIIKAMEKLGIDFETEKNRDLAVELINAHPKDFLNFYEKIKTLWKDGGIQDTYSRRNEFQLFDAAEFYFTNIDRFVEEGFVPNDEDILNTRVRTTGIIETKFEYEGIKFSLFDVGGQRNERKKWIHCFSGVTVVIFCASLSEYDQNLFEDSTKNRMTEALMLFEEICNSRWFTDTSICLFLNKADLFRKKIKTVDLNVCFKDYEGGCDFDNASEYLKEKFLSLNRNPDKDVTVHFTCATDTENMQHSFDAVKDAILRRNVKDVGMI</sequence>
<dbReference type="GO" id="GO:0005737">
    <property type="term" value="C:cytoplasm"/>
    <property type="evidence" value="ECO:0007669"/>
    <property type="project" value="TreeGrafter"/>
</dbReference>
<evidence type="ECO:0000313" key="10">
    <source>
        <dbReference type="EMBL" id="KAJ3441501.1"/>
    </source>
</evidence>
<accession>A0AAV7ZKA3</accession>
<dbReference type="Gene3D" id="1.10.400.10">
    <property type="entry name" value="GI Alpha 1, domain 2-like"/>
    <property type="match status" value="1"/>
</dbReference>
<dbReference type="GO" id="GO:0005834">
    <property type="term" value="C:heterotrimeric G-protein complex"/>
    <property type="evidence" value="ECO:0007669"/>
    <property type="project" value="TreeGrafter"/>
</dbReference>
<proteinExistence type="predicted"/>
<evidence type="ECO:0000256" key="1">
    <source>
        <dbReference type="ARBA" id="ARBA00022723"/>
    </source>
</evidence>
<dbReference type="Pfam" id="PF00503">
    <property type="entry name" value="G-alpha"/>
    <property type="match status" value="1"/>
</dbReference>
<evidence type="ECO:0000256" key="5">
    <source>
        <dbReference type="ARBA" id="ARBA00023224"/>
    </source>
</evidence>
<dbReference type="GO" id="GO:0007188">
    <property type="term" value="P:adenylate cyclase-modulating G protein-coupled receptor signaling pathway"/>
    <property type="evidence" value="ECO:0007669"/>
    <property type="project" value="InterPro"/>
</dbReference>
<organism evidence="10 11">
    <name type="scientific">Anaeramoeba flamelloides</name>
    <dbReference type="NCBI Taxonomy" id="1746091"/>
    <lineage>
        <taxon>Eukaryota</taxon>
        <taxon>Metamonada</taxon>
        <taxon>Anaeramoebidae</taxon>
        <taxon>Anaeramoeba</taxon>
    </lineage>
</organism>
<feature type="compositionally biased region" description="Basic and acidic residues" evidence="9">
    <location>
        <begin position="14"/>
        <end position="26"/>
    </location>
</feature>
<dbReference type="GO" id="GO:0031683">
    <property type="term" value="F:G-protein beta/gamma-subunit complex binding"/>
    <property type="evidence" value="ECO:0007669"/>
    <property type="project" value="InterPro"/>
</dbReference>
<protein>
    <submittedName>
        <fullName evidence="10">Guanine nucleotide-binding protein g(O) subunit alpha</fullName>
    </submittedName>
</protein>
<feature type="binding site" evidence="8">
    <location>
        <position position="47"/>
    </location>
    <ligand>
        <name>Mg(2+)</name>
        <dbReference type="ChEBI" id="CHEBI:18420"/>
    </ligand>
</feature>
<feature type="region of interest" description="Disordered" evidence="9">
    <location>
        <begin position="1"/>
        <end position="26"/>
    </location>
</feature>
<keyword evidence="3 8" id="KW-0460">Magnesium</keyword>
<dbReference type="InterPro" id="IPR027417">
    <property type="entry name" value="P-loop_NTPase"/>
</dbReference>
<evidence type="ECO:0000256" key="8">
    <source>
        <dbReference type="PIRSR" id="PIRSR601019-2"/>
    </source>
</evidence>
<dbReference type="PANTHER" id="PTHR10218:SF302">
    <property type="entry name" value="GUANINE NUCLEOTIDE-BINDING PROTEIN ALPHA-5 SUBUNIT"/>
    <property type="match status" value="1"/>
</dbReference>
<dbReference type="Proteomes" id="UP001146793">
    <property type="component" value="Unassembled WGS sequence"/>
</dbReference>
<keyword evidence="6" id="KW-0449">Lipoprotein</keyword>
<feature type="binding site" evidence="7">
    <location>
        <begin position="195"/>
        <end position="199"/>
    </location>
    <ligand>
        <name>GTP</name>
        <dbReference type="ChEBI" id="CHEBI:37565"/>
    </ligand>
</feature>
<dbReference type="GO" id="GO:0003924">
    <property type="term" value="F:GTPase activity"/>
    <property type="evidence" value="ECO:0007669"/>
    <property type="project" value="InterPro"/>
</dbReference>
<dbReference type="SMART" id="SM00275">
    <property type="entry name" value="G_alpha"/>
    <property type="match status" value="1"/>
</dbReference>
<feature type="binding site" evidence="7">
    <location>
        <position position="320"/>
    </location>
    <ligand>
        <name>GTP</name>
        <dbReference type="ChEBI" id="CHEBI:37565"/>
    </ligand>
</feature>
<evidence type="ECO:0000256" key="7">
    <source>
        <dbReference type="PIRSR" id="PIRSR601019-1"/>
    </source>
</evidence>
<feature type="compositionally biased region" description="Basic residues" evidence="9">
    <location>
        <begin position="1"/>
        <end position="13"/>
    </location>
</feature>
<dbReference type="CDD" id="cd00066">
    <property type="entry name" value="G-alpha"/>
    <property type="match status" value="1"/>
</dbReference>
<dbReference type="AlphaFoldDB" id="A0AAV7ZKA3"/>
<reference evidence="10" key="1">
    <citation type="submission" date="2022-08" db="EMBL/GenBank/DDBJ databases">
        <title>Novel sulphate-reducing endosymbionts in the free-living metamonad Anaeramoeba.</title>
        <authorList>
            <person name="Jerlstrom-Hultqvist J."/>
            <person name="Cepicka I."/>
            <person name="Gallot-Lavallee L."/>
            <person name="Salas-Leiva D."/>
            <person name="Curtis B.A."/>
            <person name="Zahonova K."/>
            <person name="Pipaliya S."/>
            <person name="Dacks J."/>
            <person name="Roger A.J."/>
        </authorList>
    </citation>
    <scope>NUCLEOTIDE SEQUENCE</scope>
    <source>
        <strain evidence="10">Busselton2</strain>
    </source>
</reference>
<evidence type="ECO:0000256" key="3">
    <source>
        <dbReference type="ARBA" id="ARBA00022842"/>
    </source>
</evidence>
<feature type="binding site" evidence="8">
    <location>
        <position position="176"/>
    </location>
    <ligand>
        <name>Mg(2+)</name>
        <dbReference type="ChEBI" id="CHEBI:18420"/>
    </ligand>
</feature>
<dbReference type="FunFam" id="3.40.50.300:FF:002307">
    <property type="entry name" value="Guanine nucleotide-binding protein G(k) subunit alpha"/>
    <property type="match status" value="1"/>
</dbReference>
<dbReference type="GO" id="GO:0046872">
    <property type="term" value="F:metal ion binding"/>
    <property type="evidence" value="ECO:0007669"/>
    <property type="project" value="UniProtKB-KW"/>
</dbReference>
<dbReference type="PROSITE" id="PS51882">
    <property type="entry name" value="G_ALPHA"/>
    <property type="match status" value="1"/>
</dbReference>
<keyword evidence="2 7" id="KW-0547">Nucleotide-binding</keyword>
<feature type="binding site" evidence="7">
    <location>
        <begin position="43"/>
        <end position="48"/>
    </location>
    <ligand>
        <name>GTP</name>
        <dbReference type="ChEBI" id="CHEBI:37565"/>
    </ligand>
</feature>